<evidence type="ECO:0000313" key="3">
    <source>
        <dbReference type="Proteomes" id="UP001652628"/>
    </source>
</evidence>
<dbReference type="GO" id="GO:0005759">
    <property type="term" value="C:mitochondrial matrix"/>
    <property type="evidence" value="ECO:0007669"/>
    <property type="project" value="UniProtKB-SubCell"/>
</dbReference>
<proteinExistence type="predicted"/>
<dbReference type="PANTHER" id="PTHR12121:SF37">
    <property type="entry name" value="2',5'-PHOSPHODIESTERASE 12"/>
    <property type="match status" value="1"/>
</dbReference>
<accession>A0AB39ZHG2</accession>
<dbReference type="InterPro" id="IPR050410">
    <property type="entry name" value="CCR4/nocturin_mRNA_transcr"/>
</dbReference>
<sequence>MGFTKSAKRLAVSYLRHKTHSSDLFVRNFTQTRATFLTRFCSTFSSVNMEKVYFRNASDSKELDIVFRFVNSNLKIDREFNFRRQMNEPIEAILARIRSNILNRLAKISKKSGKPTAEINVKLLSDNYDGNFNEMTFAELFSKDFTGVKLQVVDTVYDMVFNPPWIASLKLPSCILAGFVIYPTNVQIQFGERQYSKGVWYKAKRPADSEWEVCGEGFQYLVSPQDVGYYLKFVLTPRNEQGINGPVVEKVANSAVQDSPGLCPFQNRHSHTPNYLSDSNEIRVVSYNLLADLYASSDYAGSTLFSYCPSKYLQIDYRKPLFINEFIGYNSDLICLQEVDQRIFDFDLKEILEQPPYNFHGIMAPKGTCAEGVAIFFRKSRFELLDSQVLHLGPSLPKLPVFESLWNKIKVNSQLAERICDRSTTLQTCLLRIKETDNYVLVANTHLYFHPDADHIRLLQMGFSMLFVEHIIGKAVQDFNISSPQNIGLIFCGDFNSVPECGIYKLMTEQLAEESLEDWRSNTEQAVSNVELSQPFKMVSAYGAPEFTHYTTLFSGCLDYIFYQNDRFELLKYVPLPTEEELKANTAIPSAVFPSDHVALVADLRFKPVAAPK</sequence>
<dbReference type="GO" id="GO:0006397">
    <property type="term" value="P:mRNA processing"/>
    <property type="evidence" value="ECO:0007669"/>
    <property type="project" value="UniProtKB-KW"/>
</dbReference>
<feature type="domain" description="Endonuclease/exonuclease/phosphatase" evidence="1">
    <location>
        <begin position="328"/>
        <end position="597"/>
    </location>
</feature>
<dbReference type="GO" id="GO:0000288">
    <property type="term" value="P:nuclear-transcribed mRNA catabolic process, deadenylation-dependent decay"/>
    <property type="evidence" value="ECO:0007669"/>
    <property type="project" value="TreeGrafter"/>
</dbReference>
<dbReference type="GeneID" id="108014093"/>
<dbReference type="InterPro" id="IPR005135">
    <property type="entry name" value="Endo/exonuclease/phosphatase"/>
</dbReference>
<dbReference type="RefSeq" id="XP_016935605.3">
    <property type="nucleotide sequence ID" value="XM_017080116.4"/>
</dbReference>
<dbReference type="GO" id="GO:0046872">
    <property type="term" value="F:metal ion binding"/>
    <property type="evidence" value="ECO:0007669"/>
    <property type="project" value="UniProtKB-KW"/>
</dbReference>
<dbReference type="Gene3D" id="3.60.10.10">
    <property type="entry name" value="Endonuclease/exonuclease/phosphatase"/>
    <property type="match status" value="1"/>
</dbReference>
<keyword evidence="3" id="KW-1185">Reference proteome</keyword>
<protein>
    <submittedName>
        <fullName evidence="4 5">2',5'-phosphodiesterase 12</fullName>
    </submittedName>
</protein>
<name>A0AB39ZHG2_DROSZ</name>
<dbReference type="AlphaFoldDB" id="A0AB39ZHG2"/>
<evidence type="ECO:0000313" key="4">
    <source>
        <dbReference type="RefSeq" id="XP_016935605.3"/>
    </source>
</evidence>
<evidence type="ECO:0000259" key="1">
    <source>
        <dbReference type="Pfam" id="PF03372"/>
    </source>
</evidence>
<dbReference type="RefSeq" id="XP_070855596.1">
    <property type="nucleotide sequence ID" value="XM_070999495.1"/>
</dbReference>
<dbReference type="Pfam" id="PF21171">
    <property type="entry name" value="PDE12-like_N"/>
    <property type="match status" value="1"/>
</dbReference>
<dbReference type="GO" id="GO:0004535">
    <property type="term" value="F:poly(A)-specific ribonuclease activity"/>
    <property type="evidence" value="ECO:0007669"/>
    <property type="project" value="UniProtKB-ARBA"/>
</dbReference>
<feature type="domain" description="2',5'-phosphodiesterase 12-like N-terminal" evidence="2">
    <location>
        <begin position="163"/>
        <end position="246"/>
    </location>
</feature>
<gene>
    <name evidence="4 5" type="primary">LOC108014093</name>
</gene>
<dbReference type="InterPro" id="IPR048821">
    <property type="entry name" value="PDE12-like_N"/>
</dbReference>
<dbReference type="Proteomes" id="UP001652628">
    <property type="component" value="Chromosome 2L"/>
</dbReference>
<dbReference type="SUPFAM" id="SSF56219">
    <property type="entry name" value="DNase I-like"/>
    <property type="match status" value="1"/>
</dbReference>
<evidence type="ECO:0000313" key="5">
    <source>
        <dbReference type="RefSeq" id="XP_070855596.1"/>
    </source>
</evidence>
<dbReference type="Pfam" id="PF03372">
    <property type="entry name" value="Exo_endo_phos"/>
    <property type="match status" value="1"/>
</dbReference>
<evidence type="ECO:0000259" key="2">
    <source>
        <dbReference type="Pfam" id="PF21171"/>
    </source>
</evidence>
<reference evidence="3 4" key="1">
    <citation type="submission" date="2025-05" db="UniProtKB">
        <authorList>
            <consortium name="RefSeq"/>
        </authorList>
    </citation>
    <scope>NUCLEOTIDE SEQUENCE [LARGE SCALE GENOMIC DNA]</scope>
</reference>
<organism evidence="3 4">
    <name type="scientific">Drosophila suzukii</name>
    <name type="common">Spotted-wing drosophila fruit fly</name>
    <dbReference type="NCBI Taxonomy" id="28584"/>
    <lineage>
        <taxon>Eukaryota</taxon>
        <taxon>Metazoa</taxon>
        <taxon>Ecdysozoa</taxon>
        <taxon>Arthropoda</taxon>
        <taxon>Hexapoda</taxon>
        <taxon>Insecta</taxon>
        <taxon>Pterygota</taxon>
        <taxon>Neoptera</taxon>
        <taxon>Endopterygota</taxon>
        <taxon>Diptera</taxon>
        <taxon>Brachycera</taxon>
        <taxon>Muscomorpha</taxon>
        <taxon>Ephydroidea</taxon>
        <taxon>Drosophilidae</taxon>
        <taxon>Drosophila</taxon>
        <taxon>Sophophora</taxon>
    </lineage>
</organism>
<dbReference type="PANTHER" id="PTHR12121">
    <property type="entry name" value="CARBON CATABOLITE REPRESSOR PROTEIN 4"/>
    <property type="match status" value="1"/>
</dbReference>
<dbReference type="InterPro" id="IPR036691">
    <property type="entry name" value="Endo/exonu/phosph_ase_sf"/>
</dbReference>